<accession>G5JMJ7</accession>
<dbReference type="GO" id="GO:0042742">
    <property type="term" value="P:defense response to bacterium"/>
    <property type="evidence" value="ECO:0007669"/>
    <property type="project" value="InterPro"/>
</dbReference>
<dbReference type="EMBL" id="AEUV02000002">
    <property type="protein sequence ID" value="EHI74103.1"/>
    <property type="molecule type" value="Genomic_DNA"/>
</dbReference>
<reference evidence="1" key="1">
    <citation type="submission" date="2011-07" db="EMBL/GenBank/DDBJ databases">
        <authorList>
            <person name="Stanhope M.J."/>
            <person name="Durkin A.S."/>
            <person name="Hostetler J."/>
            <person name="Kim M."/>
            <person name="Radune D."/>
            <person name="Singh I."/>
            <person name="Town C.D."/>
        </authorList>
    </citation>
    <scope>NUCLEOTIDE SEQUENCE [LARGE SCALE GENOMIC DNA]</scope>
    <source>
        <strain evidence="1">HS-6</strain>
    </source>
</reference>
<protein>
    <recommendedName>
        <fullName evidence="3">Bacteriocin class II with double-glycine leader peptide</fullName>
    </recommendedName>
</protein>
<dbReference type="AlphaFoldDB" id="G5JMJ7"/>
<proteinExistence type="predicted"/>
<keyword evidence="2" id="KW-1185">Reference proteome</keyword>
<dbReference type="RefSeq" id="WP_004226917.1">
    <property type="nucleotide sequence ID" value="NZ_AEUV02000002.1"/>
</dbReference>
<sequence length="63" mass="6155">MIKTLAFEQFEAVDNETLAIVKGGLSDCAQGTLATAALGAATGGGPWGAVGGGLVGVAAFCLW</sequence>
<dbReference type="Pfam" id="PF10439">
    <property type="entry name" value="Bacteriocin_IIc"/>
    <property type="match status" value="1"/>
</dbReference>
<gene>
    <name evidence="1" type="ORF">STRCR_1259</name>
</gene>
<name>G5JMJ7_STRCG</name>
<evidence type="ECO:0008006" key="3">
    <source>
        <dbReference type="Google" id="ProtNLM"/>
    </source>
</evidence>
<evidence type="ECO:0000313" key="2">
    <source>
        <dbReference type="Proteomes" id="UP000004322"/>
    </source>
</evidence>
<comment type="caution">
    <text evidence="1">The sequence shown here is derived from an EMBL/GenBank/DDBJ whole genome shotgun (WGS) entry which is preliminary data.</text>
</comment>
<dbReference type="InterPro" id="IPR019493">
    <property type="entry name" value="Bacteriocin_IIb_lactacin-rel"/>
</dbReference>
<evidence type="ECO:0000313" key="1">
    <source>
        <dbReference type="EMBL" id="EHI74103.1"/>
    </source>
</evidence>
<dbReference type="Proteomes" id="UP000004322">
    <property type="component" value="Unassembled WGS sequence"/>
</dbReference>
<organism evidence="1 2">
    <name type="scientific">Streptococcus criceti HS-6</name>
    <dbReference type="NCBI Taxonomy" id="873449"/>
    <lineage>
        <taxon>Bacteria</taxon>
        <taxon>Bacillati</taxon>
        <taxon>Bacillota</taxon>
        <taxon>Bacilli</taxon>
        <taxon>Lactobacillales</taxon>
        <taxon>Streptococcaceae</taxon>
        <taxon>Streptococcus</taxon>
    </lineage>
</organism>